<reference evidence="4 5" key="1">
    <citation type="submission" date="2016-11" db="EMBL/GenBank/DDBJ databases">
        <authorList>
            <person name="Jaros S."/>
            <person name="Januszkiewicz K."/>
            <person name="Wedrychowicz H."/>
        </authorList>
    </citation>
    <scope>NUCLEOTIDE SEQUENCE [LARGE SCALE GENOMIC DNA]</scope>
    <source>
        <strain evidence="4 5">GAS138</strain>
    </source>
</reference>
<evidence type="ECO:0000313" key="4">
    <source>
        <dbReference type="EMBL" id="SHG55977.1"/>
    </source>
</evidence>
<dbReference type="GO" id="GO:0000150">
    <property type="term" value="F:DNA strand exchange activity"/>
    <property type="evidence" value="ECO:0007669"/>
    <property type="project" value="InterPro"/>
</dbReference>
<dbReference type="InterPro" id="IPR011109">
    <property type="entry name" value="DNA_bind_recombinase_dom"/>
</dbReference>
<dbReference type="Proteomes" id="UP000189796">
    <property type="component" value="Chromosome I"/>
</dbReference>
<dbReference type="PROSITE" id="PS51736">
    <property type="entry name" value="RECOMBINASES_3"/>
    <property type="match status" value="1"/>
</dbReference>
<dbReference type="CDD" id="cd03768">
    <property type="entry name" value="SR_ResInv"/>
    <property type="match status" value="1"/>
</dbReference>
<name>A0A1M5KT93_9BRAD</name>
<dbReference type="Pfam" id="PF07508">
    <property type="entry name" value="Recombinase"/>
    <property type="match status" value="1"/>
</dbReference>
<dbReference type="PROSITE" id="PS51737">
    <property type="entry name" value="RECOMBINASE_DNA_BIND"/>
    <property type="match status" value="1"/>
</dbReference>
<accession>A0A1M5KT93</accession>
<evidence type="ECO:0000256" key="1">
    <source>
        <dbReference type="SAM" id="MobiDB-lite"/>
    </source>
</evidence>
<dbReference type="OrthoDB" id="7475655at2"/>
<dbReference type="InterPro" id="IPR006119">
    <property type="entry name" value="Resolv_N"/>
</dbReference>
<dbReference type="AlphaFoldDB" id="A0A1M5KT93"/>
<dbReference type="PANTHER" id="PTHR30461:SF23">
    <property type="entry name" value="DNA RECOMBINASE-RELATED"/>
    <property type="match status" value="1"/>
</dbReference>
<dbReference type="EMBL" id="LT670817">
    <property type="protein sequence ID" value="SHG55977.1"/>
    <property type="molecule type" value="Genomic_DNA"/>
</dbReference>
<feature type="region of interest" description="Disordered" evidence="1">
    <location>
        <begin position="405"/>
        <end position="429"/>
    </location>
</feature>
<protein>
    <submittedName>
        <fullName evidence="4">Site-specific DNA recombinase</fullName>
    </submittedName>
</protein>
<evidence type="ECO:0000259" key="2">
    <source>
        <dbReference type="PROSITE" id="PS51736"/>
    </source>
</evidence>
<dbReference type="Pfam" id="PF00239">
    <property type="entry name" value="Resolvase"/>
    <property type="match status" value="1"/>
</dbReference>
<gene>
    <name evidence="4" type="ORF">SAMN05443248_1957</name>
</gene>
<dbReference type="SUPFAM" id="SSF53041">
    <property type="entry name" value="Resolvase-like"/>
    <property type="match status" value="1"/>
</dbReference>
<sequence length="539" mass="60402">MKAPSVKPVRCAIYTRVSTDHGLDQEFNSLDAQYDAASAYIKSQAHAGWTLIRSRYDDGGYSGGSTDRPDLQRLLEDIRARRIDVIVVYKVDRLTRSLADFAKLVELFDAHGVSFVSVTQQFNTTTSMGRLTLNVLLSFAQFEREVTSERIRDKIAASKRKGIWVGGTLPLGYEMKDGKIAIVEEEAELVRSIFRRYLELGSVNELLRDLKERNIRTKTRLLSTGTTRGGIPFGRGALYYVLSNHFYIGEVKYKNEILPGEQPPIMDRALFEAVRQKSLAQWSHRTIVRNKSDHLLTGLLFDDAGHRMIPTHATKAGIRYRYYVSTPVLHGEAKTASAGSISRVPAPDIEDIVVKFLKEHLAAEQEGATTSVMPLGDRGDLAQLVAGIVVHKDRLIVRLKSDNADEASDRPDDQSLTIPWQKPPSKRSRQILLPHNASRSDVRPEQFERRAHLVSAIAQGRRWLDDVVSGRVTSVAQLCAREKCSVRQVNMTISLAFLAPNLVKAAVEGRLPRGIGIERLRDPPTEWSRQFEALGLNPE</sequence>
<dbReference type="InterPro" id="IPR036162">
    <property type="entry name" value="Resolvase-like_N_sf"/>
</dbReference>
<dbReference type="PANTHER" id="PTHR30461">
    <property type="entry name" value="DNA-INVERTASE FROM LAMBDOID PROPHAGE"/>
    <property type="match status" value="1"/>
</dbReference>
<dbReference type="GO" id="GO:0003677">
    <property type="term" value="F:DNA binding"/>
    <property type="evidence" value="ECO:0007669"/>
    <property type="project" value="InterPro"/>
</dbReference>
<dbReference type="SMART" id="SM00857">
    <property type="entry name" value="Resolvase"/>
    <property type="match status" value="1"/>
</dbReference>
<evidence type="ECO:0000313" key="5">
    <source>
        <dbReference type="Proteomes" id="UP000189796"/>
    </source>
</evidence>
<organism evidence="4 5">
    <name type="scientific">Bradyrhizobium erythrophlei</name>
    <dbReference type="NCBI Taxonomy" id="1437360"/>
    <lineage>
        <taxon>Bacteria</taxon>
        <taxon>Pseudomonadati</taxon>
        <taxon>Pseudomonadota</taxon>
        <taxon>Alphaproteobacteria</taxon>
        <taxon>Hyphomicrobiales</taxon>
        <taxon>Nitrobacteraceae</taxon>
        <taxon>Bradyrhizobium</taxon>
    </lineage>
</organism>
<dbReference type="InterPro" id="IPR050639">
    <property type="entry name" value="SSR_resolvase"/>
</dbReference>
<feature type="domain" description="Resolvase/invertase-type recombinase catalytic" evidence="2">
    <location>
        <begin position="10"/>
        <end position="162"/>
    </location>
</feature>
<dbReference type="InterPro" id="IPR038109">
    <property type="entry name" value="DNA_bind_recomb_sf"/>
</dbReference>
<dbReference type="RefSeq" id="WP_079601045.1">
    <property type="nucleotide sequence ID" value="NZ_LT670817.1"/>
</dbReference>
<proteinExistence type="predicted"/>
<dbReference type="Gene3D" id="3.90.1750.20">
    <property type="entry name" value="Putative Large Serine Recombinase, Chain B, Domain 2"/>
    <property type="match status" value="1"/>
</dbReference>
<evidence type="ECO:0000259" key="3">
    <source>
        <dbReference type="PROSITE" id="PS51737"/>
    </source>
</evidence>
<feature type="domain" description="Recombinase" evidence="3">
    <location>
        <begin position="170"/>
        <end position="285"/>
    </location>
</feature>
<dbReference type="Gene3D" id="3.40.50.1390">
    <property type="entry name" value="Resolvase, N-terminal catalytic domain"/>
    <property type="match status" value="1"/>
</dbReference>